<feature type="non-terminal residue" evidence="1">
    <location>
        <position position="64"/>
    </location>
</feature>
<evidence type="ECO:0000313" key="1">
    <source>
        <dbReference type="EMBL" id="CAB3387641.1"/>
    </source>
</evidence>
<name>A0A8S1E2F4_9INSE</name>
<dbReference type="Proteomes" id="UP000494165">
    <property type="component" value="Unassembled WGS sequence"/>
</dbReference>
<organism evidence="1 2">
    <name type="scientific">Cloeon dipterum</name>
    <dbReference type="NCBI Taxonomy" id="197152"/>
    <lineage>
        <taxon>Eukaryota</taxon>
        <taxon>Metazoa</taxon>
        <taxon>Ecdysozoa</taxon>
        <taxon>Arthropoda</taxon>
        <taxon>Hexapoda</taxon>
        <taxon>Insecta</taxon>
        <taxon>Pterygota</taxon>
        <taxon>Palaeoptera</taxon>
        <taxon>Ephemeroptera</taxon>
        <taxon>Pisciforma</taxon>
        <taxon>Baetidae</taxon>
        <taxon>Cloeon</taxon>
    </lineage>
</organism>
<dbReference type="EMBL" id="CADEPI010000600">
    <property type="protein sequence ID" value="CAB3387641.1"/>
    <property type="molecule type" value="Genomic_DNA"/>
</dbReference>
<accession>A0A8S1E2F4</accession>
<sequence>ECPPACPPVVVDCARANTCLLAFLAFVTKGANKCLSRTCTSAETQQIRPLLFARVFILLEGNGE</sequence>
<protein>
    <submittedName>
        <fullName evidence="1">Uncharacterized protein</fullName>
    </submittedName>
</protein>
<gene>
    <name evidence="1" type="ORF">CLODIP_2_CD01338</name>
</gene>
<keyword evidence="2" id="KW-1185">Reference proteome</keyword>
<dbReference type="AlphaFoldDB" id="A0A8S1E2F4"/>
<reference evidence="1 2" key="1">
    <citation type="submission" date="2020-04" db="EMBL/GenBank/DDBJ databases">
        <authorList>
            <person name="Alioto T."/>
            <person name="Alioto T."/>
            <person name="Gomez Garrido J."/>
        </authorList>
    </citation>
    <scope>NUCLEOTIDE SEQUENCE [LARGE SCALE GENOMIC DNA]</scope>
</reference>
<comment type="caution">
    <text evidence="1">The sequence shown here is derived from an EMBL/GenBank/DDBJ whole genome shotgun (WGS) entry which is preliminary data.</text>
</comment>
<evidence type="ECO:0000313" key="2">
    <source>
        <dbReference type="Proteomes" id="UP000494165"/>
    </source>
</evidence>
<proteinExistence type="predicted"/>